<gene>
    <name evidence="2" type="ORF">MCOR33_005309</name>
</gene>
<feature type="compositionally biased region" description="Basic and acidic residues" evidence="1">
    <location>
        <begin position="161"/>
        <end position="177"/>
    </location>
</feature>
<protein>
    <submittedName>
        <fullName evidence="2">Uncharacterized protein</fullName>
    </submittedName>
</protein>
<reference evidence="2" key="1">
    <citation type="submission" date="2021-01" db="EMBL/GenBank/DDBJ databases">
        <title>Deciphering the adaptive evolutionary patterns associated with biogeogrpahic diversity in the finger millet blast pathogen Magnaporthe oryzae in Eastern Africa.</title>
        <authorList>
            <person name="Onyema G."/>
            <person name="Shittu T.A."/>
            <person name="Dodsworth S."/>
            <person name="Devilliers S."/>
            <person name="Muthumeenakshi S."/>
            <person name="Sreenivasaprasad S."/>
        </authorList>
    </citation>
    <scope>NUCLEOTIDE SEQUENCE</scope>
    <source>
        <strain evidence="2">D15/s37</strain>
    </source>
</reference>
<accession>A0ABQ8NKX6</accession>
<dbReference type="Proteomes" id="UP001059893">
    <property type="component" value="Unassembled WGS sequence"/>
</dbReference>
<keyword evidence="3" id="KW-1185">Reference proteome</keyword>
<name>A0ABQ8NKX6_PYRGI</name>
<evidence type="ECO:0000313" key="2">
    <source>
        <dbReference type="EMBL" id="KAI6298578.1"/>
    </source>
</evidence>
<feature type="region of interest" description="Disordered" evidence="1">
    <location>
        <begin position="154"/>
        <end position="180"/>
    </location>
</feature>
<sequence length="253" mass="28553">MNQSANSENSKKQACVFFDGHDNLKVVDLRGTSDILQTSPYAQQLDQCLVFLDEAHIRGTDLKLPIYYRAAVTLGAGLTKDRLVQEYLWKGYSGPTRQWAETFLEDEARDIDSLYRPGHRPTITCCEKHTEHDGVQEIARHVAKFGKLDTNSTALQEEQERELSPEMERERQIEKPKSATPAQHILDREVVRFVRTGTMRNPSAFLPAFLILGQTTAAAYLADLGEFPSNLLVTKDFARTIKIVSVGDNNKLD</sequence>
<dbReference type="EMBL" id="JABSND010000087">
    <property type="protein sequence ID" value="KAI6298578.1"/>
    <property type="molecule type" value="Genomic_DNA"/>
</dbReference>
<proteinExistence type="predicted"/>
<comment type="caution">
    <text evidence="2">The sequence shown here is derived from an EMBL/GenBank/DDBJ whole genome shotgun (WGS) entry which is preliminary data.</text>
</comment>
<evidence type="ECO:0000313" key="3">
    <source>
        <dbReference type="Proteomes" id="UP001059893"/>
    </source>
</evidence>
<organism evidence="2 3">
    <name type="scientific">Pyricularia grisea</name>
    <name type="common">Crabgrass-specific blast fungus</name>
    <name type="synonym">Magnaporthe grisea</name>
    <dbReference type="NCBI Taxonomy" id="148305"/>
    <lineage>
        <taxon>Eukaryota</taxon>
        <taxon>Fungi</taxon>
        <taxon>Dikarya</taxon>
        <taxon>Ascomycota</taxon>
        <taxon>Pezizomycotina</taxon>
        <taxon>Sordariomycetes</taxon>
        <taxon>Sordariomycetidae</taxon>
        <taxon>Magnaporthales</taxon>
        <taxon>Pyriculariaceae</taxon>
        <taxon>Pyricularia</taxon>
    </lineage>
</organism>
<evidence type="ECO:0000256" key="1">
    <source>
        <dbReference type="SAM" id="MobiDB-lite"/>
    </source>
</evidence>